<evidence type="ECO:0000313" key="2">
    <source>
        <dbReference type="EMBL" id="KAK1760359.1"/>
    </source>
</evidence>
<reference evidence="2" key="1">
    <citation type="submission" date="2023-06" db="EMBL/GenBank/DDBJ databases">
        <title>Genome-scale phylogeny and comparative genomics of the fungal order Sordariales.</title>
        <authorList>
            <consortium name="Lawrence Berkeley National Laboratory"/>
            <person name="Hensen N."/>
            <person name="Bonometti L."/>
            <person name="Westerberg I."/>
            <person name="Brannstrom I.O."/>
            <person name="Guillou S."/>
            <person name="Cros-Aarteil S."/>
            <person name="Calhoun S."/>
            <person name="Haridas S."/>
            <person name="Kuo A."/>
            <person name="Mondo S."/>
            <person name="Pangilinan J."/>
            <person name="Riley R."/>
            <person name="Labutti K."/>
            <person name="Andreopoulos B."/>
            <person name="Lipzen A."/>
            <person name="Chen C."/>
            <person name="Yanf M."/>
            <person name="Daum C."/>
            <person name="Ng V."/>
            <person name="Clum A."/>
            <person name="Steindorff A."/>
            <person name="Ohm R."/>
            <person name="Martin F."/>
            <person name="Silar P."/>
            <person name="Natvig D."/>
            <person name="Lalanne C."/>
            <person name="Gautier V."/>
            <person name="Ament-Velasquez S.L."/>
            <person name="Kruys A."/>
            <person name="Hutchinson M.I."/>
            <person name="Powell A.J."/>
            <person name="Barry K."/>
            <person name="Miller A.N."/>
            <person name="Grigoriev I.V."/>
            <person name="Debuchy R."/>
            <person name="Gladieux P."/>
            <person name="Thoren M.H."/>
            <person name="Johannesson H."/>
        </authorList>
    </citation>
    <scope>NUCLEOTIDE SEQUENCE</scope>
    <source>
        <strain evidence="2">PSN4</strain>
    </source>
</reference>
<evidence type="ECO:0000313" key="3">
    <source>
        <dbReference type="Proteomes" id="UP001239445"/>
    </source>
</evidence>
<feature type="region of interest" description="Disordered" evidence="1">
    <location>
        <begin position="1"/>
        <end position="21"/>
    </location>
</feature>
<feature type="compositionally biased region" description="Basic and acidic residues" evidence="1">
    <location>
        <begin position="918"/>
        <end position="955"/>
    </location>
</feature>
<organism evidence="2 3">
    <name type="scientific">Echria macrotheca</name>
    <dbReference type="NCBI Taxonomy" id="438768"/>
    <lineage>
        <taxon>Eukaryota</taxon>
        <taxon>Fungi</taxon>
        <taxon>Dikarya</taxon>
        <taxon>Ascomycota</taxon>
        <taxon>Pezizomycotina</taxon>
        <taxon>Sordariomycetes</taxon>
        <taxon>Sordariomycetidae</taxon>
        <taxon>Sordariales</taxon>
        <taxon>Schizotheciaceae</taxon>
        <taxon>Echria</taxon>
    </lineage>
</organism>
<feature type="compositionally biased region" description="Low complexity" evidence="1">
    <location>
        <begin position="1"/>
        <end position="14"/>
    </location>
</feature>
<feature type="region of interest" description="Disordered" evidence="1">
    <location>
        <begin position="345"/>
        <end position="377"/>
    </location>
</feature>
<feature type="region of interest" description="Disordered" evidence="1">
    <location>
        <begin position="864"/>
        <end position="979"/>
    </location>
</feature>
<dbReference type="EMBL" id="MU839827">
    <property type="protein sequence ID" value="KAK1760359.1"/>
    <property type="molecule type" value="Genomic_DNA"/>
</dbReference>
<proteinExistence type="predicted"/>
<dbReference type="AlphaFoldDB" id="A0AAJ0BL94"/>
<feature type="compositionally biased region" description="Basic and acidic residues" evidence="1">
    <location>
        <begin position="365"/>
        <end position="374"/>
    </location>
</feature>
<comment type="caution">
    <text evidence="2">The sequence shown here is derived from an EMBL/GenBank/DDBJ whole genome shotgun (WGS) entry which is preliminary data.</text>
</comment>
<dbReference type="Proteomes" id="UP001239445">
    <property type="component" value="Unassembled WGS sequence"/>
</dbReference>
<evidence type="ECO:0000256" key="1">
    <source>
        <dbReference type="SAM" id="MobiDB-lite"/>
    </source>
</evidence>
<protein>
    <submittedName>
        <fullName evidence="2">Uncharacterized protein</fullName>
    </submittedName>
</protein>
<name>A0AAJ0BL94_9PEZI</name>
<gene>
    <name evidence="2" type="ORF">QBC47DRAFT_427482</name>
</gene>
<keyword evidence="3" id="KW-1185">Reference proteome</keyword>
<accession>A0AAJ0BL94</accession>
<sequence>MASTFRSSIASTSSQVSDGPEDSTLLAFEEMIAEHLRVIQSHKHSGRARFTLEQYSESLLGFSEAVSRRRANPQTTSNNSVLEAELVKLYDDLRLHLRDVTTKLRTSNQDLSFLEGLRPALVDFTGRHVGLDASGSRRKVFHAGVIHQELPPLFMDPLSVAASITGLLAVGGKLTALLAQIGRLADAPALCRTALTELSETKSVLRQISALVDGGLRSIPVGSRQNVLLEHVAAALVGFVMTKDELEAALDDLGLVYADSGIITGSFDRLRWVRREGEIESLMGRLHNHKASLGLILVTLQCTALSQAQESIDRQCELFEAIVSTNAALSTRLSRLEGKTAVGDANTASLATTECPPPPTDDSDDGRTDREQPDRIASASQNYREAVAFEIELQKSRVYRRMLILAESATADAHSETSMTTTRRRGAAASIFSALSLADISNLSQFSLPILIQEIGNNQWYVESKVLLYHIGSPLANYDIRWPTPGSVHSVTNQRSEITLGYKGKPIVLGYKDNPIALGYTYKLPLIRGRSGTFVEWFAYLKTAHIVLYNTASHRAWFTNGLHALAHLLRASLRHDINSGPAGEYLFDPALLEEHPNPSDPSAVSYFLTNRNNLELPICWNTSSNAGSEEAAVRGPQADNVVVAASTVVRLRHRIDQLLGILMDLIDRQLEESIVVNISSRAPENRLEGYQFMDIATRCVPAPDAGGPRKYMVQGAEKSWVKFVRRIHAVTLFGEGFGDLVAPAIDCSAECVHREIVAEGQNHLVVASYDLLDIIRRYGRATDPAAFELIPGIFWKKSARFETADDNEMANDEDIGQRHCDSIHVLSPAQPWGHTKGSQQSTASEIVPEGVYMLEGSNARTQAARAGAAVLRPSPQNATKKKKPPPGLLSTIKETAEPPETGQHPQPEGRAEPGQPEQHAEPEQRAESDHLVDPEQRAEPEGVEHLVDPEQHAEPEQNVELEELVETGQRAEPSVSVENPPRRIQRLWLMVRKPGERLATTLHR</sequence>